<comment type="caution">
    <text evidence="2">The sequence shown here is derived from an EMBL/GenBank/DDBJ whole genome shotgun (WGS) entry which is preliminary data.</text>
</comment>
<organism evidence="2 3">
    <name type="scientific">Candidatus Avoscillospira avicola</name>
    <dbReference type="NCBI Taxonomy" id="2840706"/>
    <lineage>
        <taxon>Bacteria</taxon>
        <taxon>Bacillati</taxon>
        <taxon>Bacillota</taxon>
        <taxon>Clostridia</taxon>
        <taxon>Eubacteriales</taxon>
        <taxon>Oscillospiraceae</taxon>
        <taxon>Oscillospiraceae incertae sedis</taxon>
        <taxon>Candidatus Avoscillospira</taxon>
    </lineage>
</organism>
<dbReference type="InterPro" id="IPR009081">
    <property type="entry name" value="PP-bd_ACP"/>
</dbReference>
<dbReference type="PROSITE" id="PS50075">
    <property type="entry name" value="CARRIER"/>
    <property type="match status" value="1"/>
</dbReference>
<dbReference type="InterPro" id="IPR036736">
    <property type="entry name" value="ACP-like_sf"/>
</dbReference>
<dbReference type="SUPFAM" id="SSF47336">
    <property type="entry name" value="ACP-like"/>
    <property type="match status" value="1"/>
</dbReference>
<dbReference type="AlphaFoldDB" id="A0A9D1DI02"/>
<dbReference type="Pfam" id="PF00550">
    <property type="entry name" value="PP-binding"/>
    <property type="match status" value="1"/>
</dbReference>
<protein>
    <submittedName>
        <fullName evidence="2">Acyl carrier protein</fullName>
    </submittedName>
</protein>
<sequence>MDNVKDTLRSYILEHFQIEADDPDFGDDVHLFDYGFVDSLGATEIVLFLEETFHIQITQKDITLYPMNTVNEIAEVVERKLKG</sequence>
<feature type="domain" description="Carrier" evidence="1">
    <location>
        <begin position="2"/>
        <end position="81"/>
    </location>
</feature>
<proteinExistence type="predicted"/>
<reference evidence="2" key="1">
    <citation type="submission" date="2020-10" db="EMBL/GenBank/DDBJ databases">
        <authorList>
            <person name="Gilroy R."/>
        </authorList>
    </citation>
    <scope>NUCLEOTIDE SEQUENCE</scope>
    <source>
        <strain evidence="2">ChiBcec15-4380</strain>
    </source>
</reference>
<accession>A0A9D1DI02</accession>
<dbReference type="Gene3D" id="1.10.1200.10">
    <property type="entry name" value="ACP-like"/>
    <property type="match status" value="1"/>
</dbReference>
<evidence type="ECO:0000313" key="2">
    <source>
        <dbReference type="EMBL" id="HIR51005.1"/>
    </source>
</evidence>
<name>A0A9D1DI02_9FIRM</name>
<gene>
    <name evidence="2" type="ORF">IAA53_06945</name>
</gene>
<evidence type="ECO:0000259" key="1">
    <source>
        <dbReference type="PROSITE" id="PS50075"/>
    </source>
</evidence>
<dbReference type="Proteomes" id="UP000824239">
    <property type="component" value="Unassembled WGS sequence"/>
</dbReference>
<dbReference type="EMBL" id="DVHE01000056">
    <property type="protein sequence ID" value="HIR51005.1"/>
    <property type="molecule type" value="Genomic_DNA"/>
</dbReference>
<reference evidence="2" key="2">
    <citation type="journal article" date="2021" name="PeerJ">
        <title>Extensive microbial diversity within the chicken gut microbiome revealed by metagenomics and culture.</title>
        <authorList>
            <person name="Gilroy R."/>
            <person name="Ravi A."/>
            <person name="Getino M."/>
            <person name="Pursley I."/>
            <person name="Horton D.L."/>
            <person name="Alikhan N.F."/>
            <person name="Baker D."/>
            <person name="Gharbi K."/>
            <person name="Hall N."/>
            <person name="Watson M."/>
            <person name="Adriaenssens E.M."/>
            <person name="Foster-Nyarko E."/>
            <person name="Jarju S."/>
            <person name="Secka A."/>
            <person name="Antonio M."/>
            <person name="Oren A."/>
            <person name="Chaudhuri R.R."/>
            <person name="La Ragione R."/>
            <person name="Hildebrand F."/>
            <person name="Pallen M.J."/>
        </authorList>
    </citation>
    <scope>NUCLEOTIDE SEQUENCE</scope>
    <source>
        <strain evidence="2">ChiBcec15-4380</strain>
    </source>
</reference>
<evidence type="ECO:0000313" key="3">
    <source>
        <dbReference type="Proteomes" id="UP000824239"/>
    </source>
</evidence>